<proteinExistence type="predicted"/>
<name>A0A8H6IFY7_9AGAR</name>
<comment type="caution">
    <text evidence="1">The sequence shown here is derived from an EMBL/GenBank/DDBJ whole genome shotgun (WGS) entry which is preliminary data.</text>
</comment>
<organism evidence="1 2">
    <name type="scientific">Ephemerocybe angulata</name>
    <dbReference type="NCBI Taxonomy" id="980116"/>
    <lineage>
        <taxon>Eukaryota</taxon>
        <taxon>Fungi</taxon>
        <taxon>Dikarya</taxon>
        <taxon>Basidiomycota</taxon>
        <taxon>Agaricomycotina</taxon>
        <taxon>Agaricomycetes</taxon>
        <taxon>Agaricomycetidae</taxon>
        <taxon>Agaricales</taxon>
        <taxon>Agaricineae</taxon>
        <taxon>Psathyrellaceae</taxon>
        <taxon>Ephemerocybe</taxon>
    </lineage>
</organism>
<protein>
    <recommendedName>
        <fullName evidence="3">F-box domain-containing protein</fullName>
    </recommendedName>
</protein>
<accession>A0A8H6IFY7</accession>
<dbReference type="OrthoDB" id="2833243at2759"/>
<dbReference type="AlphaFoldDB" id="A0A8H6IFY7"/>
<dbReference type="Proteomes" id="UP000521943">
    <property type="component" value="Unassembled WGS sequence"/>
</dbReference>
<dbReference type="EMBL" id="JACGCI010000005">
    <property type="protein sequence ID" value="KAF6763628.1"/>
    <property type="molecule type" value="Genomic_DNA"/>
</dbReference>
<evidence type="ECO:0000313" key="1">
    <source>
        <dbReference type="EMBL" id="KAF6763628.1"/>
    </source>
</evidence>
<reference evidence="1 2" key="1">
    <citation type="submission" date="2020-07" db="EMBL/GenBank/DDBJ databases">
        <title>Comparative genomics of pyrophilous fungi reveals a link between fire events and developmental genes.</title>
        <authorList>
            <consortium name="DOE Joint Genome Institute"/>
            <person name="Steindorff A.S."/>
            <person name="Carver A."/>
            <person name="Calhoun S."/>
            <person name="Stillman K."/>
            <person name="Liu H."/>
            <person name="Lipzen A."/>
            <person name="Pangilinan J."/>
            <person name="Labutti K."/>
            <person name="Bruns T.D."/>
            <person name="Grigoriev I.V."/>
        </authorList>
    </citation>
    <scope>NUCLEOTIDE SEQUENCE [LARGE SCALE GENOMIC DNA]</scope>
    <source>
        <strain evidence="1 2">CBS 144469</strain>
    </source>
</reference>
<evidence type="ECO:0000313" key="2">
    <source>
        <dbReference type="Proteomes" id="UP000521943"/>
    </source>
</evidence>
<keyword evidence="2" id="KW-1185">Reference proteome</keyword>
<gene>
    <name evidence="1" type="ORF">DFP72DRAFT_872973</name>
</gene>
<sequence>MKCYINDILGLDLMREIFTQLTLVDNMLATYPFILPRRTRAPLLLTFVCATWRKVALDTPTLWSRLSIDIEDILEPGKKRHLIQLWLERAWGTPVSLHILDIRRSRAAKLDKDDWLGFILSNVPYLKFLSAGPTVTDALLSGLISKPKGTARHLGGIATFYHLEDSDQKKPFEGMIPTLLPNLKQLDLSSPIYAGWIDVRTDQLTHLSCSLRFFQALGAITGKRELQFPELIELFLHHDSYDTSEESAFCSSYKAILPELRFFKIFDSQTELPIVRGALDACECPQLEVLHIENIFIGATRISPNVDRGGDFSFLTTFLHNAPLLRVAILRHQAFWTTAFFKHPHVALLPIVQVSFPVGTARYRTVDDARKSFGNMWREECLEVVFLVGSEGLTYTTSIAFVGWSRVVDHPLGTPLRKSWPRAFWDQEPYAQYVSKIRSSRLVPC</sequence>
<evidence type="ECO:0008006" key="3">
    <source>
        <dbReference type="Google" id="ProtNLM"/>
    </source>
</evidence>